<dbReference type="OrthoDB" id="341421at2759"/>
<evidence type="ECO:0000313" key="5">
    <source>
        <dbReference type="Proteomes" id="UP000000267"/>
    </source>
</evidence>
<dbReference type="HOGENOM" id="CLU_017135_0_0_1"/>
<dbReference type="PANTHER" id="PTHR13271">
    <property type="entry name" value="UNCHARACTERIZED PUTATIVE METHYLTRANSFERASE"/>
    <property type="match status" value="1"/>
</dbReference>
<dbReference type="GeneID" id="5547893"/>
<dbReference type="FunCoup" id="A7TDR6">
    <property type="interactions" value="297"/>
</dbReference>
<protein>
    <recommendedName>
        <fullName evidence="1">Ribosomal lysine N-methyltransferase 4</fullName>
        <ecNumber evidence="1">2.1.1.-</ecNumber>
    </recommendedName>
</protein>
<dbReference type="STRING" id="436907.A7TDR6"/>
<keyword evidence="1" id="KW-0489">Methyltransferase</keyword>
<dbReference type="InterPro" id="IPR050600">
    <property type="entry name" value="SETD3_SETD6_MTase"/>
</dbReference>
<dbReference type="GO" id="GO:0005634">
    <property type="term" value="C:nucleus"/>
    <property type="evidence" value="ECO:0007669"/>
    <property type="project" value="UniProtKB-SubCell"/>
</dbReference>
<dbReference type="EMBL" id="DS480378">
    <property type="protein sequence ID" value="EDO19536.1"/>
    <property type="molecule type" value="Genomic_DNA"/>
</dbReference>
<dbReference type="Pfam" id="PF00856">
    <property type="entry name" value="SET"/>
    <property type="match status" value="1"/>
</dbReference>
<dbReference type="FunFam" id="3.90.1410.10:FF:000007">
    <property type="entry name" value="Ribosomal lysine N-methyltransferase 4"/>
    <property type="match status" value="1"/>
</dbReference>
<keyword evidence="1" id="KW-0808">Transferase</keyword>
<dbReference type="InterPro" id="IPR001214">
    <property type="entry name" value="SET_dom"/>
</dbReference>
<organism evidence="5">
    <name type="scientific">Vanderwaltozyma polyspora (strain ATCC 22028 / DSM 70294 / BCRC 21397 / CBS 2163 / NBRC 10782 / NRRL Y-8283 / UCD 57-17)</name>
    <name type="common">Kluyveromyces polysporus</name>
    <dbReference type="NCBI Taxonomy" id="436907"/>
    <lineage>
        <taxon>Eukaryota</taxon>
        <taxon>Fungi</taxon>
        <taxon>Dikarya</taxon>
        <taxon>Ascomycota</taxon>
        <taxon>Saccharomycotina</taxon>
        <taxon>Saccharomycetes</taxon>
        <taxon>Saccharomycetales</taxon>
        <taxon>Saccharomycetaceae</taxon>
        <taxon>Vanderwaltozyma</taxon>
    </lineage>
</organism>
<dbReference type="InterPro" id="IPR046341">
    <property type="entry name" value="SET_dom_sf"/>
</dbReference>
<evidence type="ECO:0000259" key="3">
    <source>
        <dbReference type="PROSITE" id="PS50280"/>
    </source>
</evidence>
<name>A7TDR6_VANPO</name>
<evidence type="ECO:0000313" key="4">
    <source>
        <dbReference type="EMBL" id="EDO19536.1"/>
    </source>
</evidence>
<dbReference type="GO" id="GO:0016279">
    <property type="term" value="F:protein-lysine N-methyltransferase activity"/>
    <property type="evidence" value="ECO:0007669"/>
    <property type="project" value="UniProtKB-UniRule"/>
</dbReference>
<dbReference type="KEGG" id="vpo:Kpol_1018p68"/>
<gene>
    <name evidence="4" type="ORF">Kpol_1018p68</name>
</gene>
<dbReference type="RefSeq" id="XP_001647394.1">
    <property type="nucleotide sequence ID" value="XM_001647344.1"/>
</dbReference>
<sequence>MSENSFEKCTDSFVQWTVGNGGYTVSDKVKVIDYRNVGRGRAMVAVEDVAEGETLFEIPRGSILNVNTSALTRDYPSFGTSQLGEWEELILCMLYEMFVLGENSRWYPYFNVLPSSAELNSLIYWSDRELGLLKPSFVIERIGRGKSQEMFSKVLSYIENQDSDLSLIAKYLTWENFVYVASIIMSYSFDVEDLNPQSDEDDEIEDDDNDSEMSPDKSIKSMIPLADTLNSDTHLCNANLMYDKETLKMTAIKPIRAGEEVFNIYGEHPNSEILRRYGYVEWKGSKYDFAELPLEKLTDGVISHFKMQDQQLLRMIFDIIGKNDTINQIAEGENIILDTYDCYRDGQTLVEAILLLQTVCIIYQIPDILKASEEELTKNVERSFAKCYQLIQSGRITRQCLKAWEKSIELRISDYPSHANRELTPQTNITDITTLRDAMAHVVLQGEVEALRSCRLALRSNYKVIEDSKLLNNILKRKANSAEEDDRDGKRQKQ</sequence>
<dbReference type="InterPro" id="IPR011383">
    <property type="entry name" value="N-lys_methylase_SETD6"/>
</dbReference>
<dbReference type="PROSITE" id="PS50280">
    <property type="entry name" value="SET"/>
    <property type="match status" value="1"/>
</dbReference>
<dbReference type="OMA" id="WEGLIIC"/>
<dbReference type="eggNOG" id="KOG1338">
    <property type="taxonomic scope" value="Eukaryota"/>
</dbReference>
<accession>A7TDR6</accession>
<dbReference type="Proteomes" id="UP000000267">
    <property type="component" value="Unassembled WGS sequence"/>
</dbReference>
<dbReference type="EC" id="2.1.1.-" evidence="1"/>
<dbReference type="AlphaFoldDB" id="A7TDR6"/>
<comment type="subcellular location">
    <subcellularLocation>
        <location evidence="1">Nucleus</location>
    </subcellularLocation>
</comment>
<evidence type="ECO:0000256" key="2">
    <source>
        <dbReference type="SAM" id="MobiDB-lite"/>
    </source>
</evidence>
<dbReference type="Gene3D" id="3.90.1410.10">
    <property type="entry name" value="set domain protein methyltransferase, domain 1"/>
    <property type="match status" value="1"/>
</dbReference>
<dbReference type="PIRSF" id="PIRSF011771">
    <property type="entry name" value="RMS1_SET"/>
    <property type="match status" value="1"/>
</dbReference>
<dbReference type="SUPFAM" id="SSF82199">
    <property type="entry name" value="SET domain"/>
    <property type="match status" value="1"/>
</dbReference>
<keyword evidence="1" id="KW-0539">Nucleus</keyword>
<dbReference type="PANTHER" id="PTHR13271:SF34">
    <property type="entry name" value="N-LYSINE METHYLTRANSFERASE SETD6"/>
    <property type="match status" value="1"/>
</dbReference>
<reference evidence="4 5" key="1">
    <citation type="journal article" date="2007" name="Proc. Natl. Acad. Sci. U.S.A.">
        <title>Independent sorting-out of thousands of duplicated gene pairs in two yeast species descended from a whole-genome duplication.</title>
        <authorList>
            <person name="Scannell D.R."/>
            <person name="Frank A.C."/>
            <person name="Conant G.C."/>
            <person name="Byrne K.P."/>
            <person name="Woolfit M."/>
            <person name="Wolfe K.H."/>
        </authorList>
    </citation>
    <scope>NUCLEOTIDE SEQUENCE [LARGE SCALE GENOMIC DNA]</scope>
    <source>
        <strain evidence="5">ATCC 22028 / DSM 70294 / BCRC 21397 / CBS 2163 / NBRC 10782 / NRRL Y-8283 / UCD 57-17</strain>
    </source>
</reference>
<feature type="domain" description="SET" evidence="3">
    <location>
        <begin position="27"/>
        <end position="266"/>
    </location>
</feature>
<keyword evidence="1" id="KW-0949">S-adenosyl-L-methionine</keyword>
<feature type="compositionally biased region" description="Acidic residues" evidence="2">
    <location>
        <begin position="196"/>
        <end position="213"/>
    </location>
</feature>
<evidence type="ECO:0000256" key="1">
    <source>
        <dbReference type="PIRNR" id="PIRNR011771"/>
    </source>
</evidence>
<keyword evidence="5" id="KW-1185">Reference proteome</keyword>
<feature type="region of interest" description="Disordered" evidence="2">
    <location>
        <begin position="196"/>
        <end position="217"/>
    </location>
</feature>
<dbReference type="PhylomeDB" id="A7TDR6"/>
<comment type="function">
    <text evidence="1">S-adenosyl-L-methionine-dependent protein-lysine N-methyltransferase that monomethylates 60S ribosomal protein L42.</text>
</comment>
<comment type="similarity">
    <text evidence="1">Belongs to the class V-like SAM-binding methyltransferase superfamily. Histone-lysine methyltransferase family. SETD6 subfamily.</text>
</comment>
<proteinExistence type="inferred from homology"/>
<dbReference type="GO" id="GO:0032259">
    <property type="term" value="P:methylation"/>
    <property type="evidence" value="ECO:0007669"/>
    <property type="project" value="UniProtKB-KW"/>
</dbReference>
<dbReference type="InParanoid" id="A7TDR6"/>